<dbReference type="SFLD" id="SFLDG01151">
    <property type="entry name" value="Main.2:_Nu-like"/>
    <property type="match status" value="1"/>
</dbReference>
<organism evidence="5 6">
    <name type="scientific">Dendryphion nanum</name>
    <dbReference type="NCBI Taxonomy" id="256645"/>
    <lineage>
        <taxon>Eukaryota</taxon>
        <taxon>Fungi</taxon>
        <taxon>Dikarya</taxon>
        <taxon>Ascomycota</taxon>
        <taxon>Pezizomycotina</taxon>
        <taxon>Dothideomycetes</taxon>
        <taxon>Pleosporomycetidae</taxon>
        <taxon>Pleosporales</taxon>
        <taxon>Torulaceae</taxon>
        <taxon>Dendryphion</taxon>
    </lineage>
</organism>
<evidence type="ECO:0000259" key="3">
    <source>
        <dbReference type="PROSITE" id="PS50404"/>
    </source>
</evidence>
<comment type="similarity">
    <text evidence="1 2">Belongs to the GST superfamily.</text>
</comment>
<sequence length="230" mass="26613">MSSIQPIKIYGKFGPNPPKIACLVAELDIPHEIIPTGFDEVKQPAFLAINPNGRMPAIYDPNTDITIWESGAIIEYLIERYDKDHRLSFAPGTHEYYHAKQWLFFQTTGQAPYFGQAYWFKQLHSEKIPSAIERYVKEINRVTGVLDGWLARQKTNGEDGPWLVGNKYSYADLSFLSWYKTILYGKAFEGDLVASDYPHFEKWIKNMETRPKTEKIWIDIAAHYANKDKE</sequence>
<keyword evidence="6" id="KW-1185">Reference proteome</keyword>
<feature type="domain" description="GST N-terminal" evidence="3">
    <location>
        <begin position="4"/>
        <end position="85"/>
    </location>
</feature>
<dbReference type="InterPro" id="IPR036282">
    <property type="entry name" value="Glutathione-S-Trfase_C_sf"/>
</dbReference>
<evidence type="ECO:0000259" key="4">
    <source>
        <dbReference type="PROSITE" id="PS50405"/>
    </source>
</evidence>
<dbReference type="InterPro" id="IPR004046">
    <property type="entry name" value="GST_C"/>
</dbReference>
<evidence type="ECO:0000256" key="2">
    <source>
        <dbReference type="RuleBase" id="RU003494"/>
    </source>
</evidence>
<evidence type="ECO:0000313" key="5">
    <source>
        <dbReference type="EMBL" id="KAH7121081.1"/>
    </source>
</evidence>
<accession>A0A9P9IHS0</accession>
<dbReference type="PANTHER" id="PTHR44051:SF23">
    <property type="entry name" value="GLUTATHIONE S-TRANSFERASE-LIKE PROTEIN TPCF"/>
    <property type="match status" value="1"/>
</dbReference>
<reference evidence="5" key="1">
    <citation type="journal article" date="2021" name="Nat. Commun.">
        <title>Genetic determinants of endophytism in the Arabidopsis root mycobiome.</title>
        <authorList>
            <person name="Mesny F."/>
            <person name="Miyauchi S."/>
            <person name="Thiergart T."/>
            <person name="Pickel B."/>
            <person name="Atanasova L."/>
            <person name="Karlsson M."/>
            <person name="Huettel B."/>
            <person name="Barry K.W."/>
            <person name="Haridas S."/>
            <person name="Chen C."/>
            <person name="Bauer D."/>
            <person name="Andreopoulos W."/>
            <person name="Pangilinan J."/>
            <person name="LaButti K."/>
            <person name="Riley R."/>
            <person name="Lipzen A."/>
            <person name="Clum A."/>
            <person name="Drula E."/>
            <person name="Henrissat B."/>
            <person name="Kohler A."/>
            <person name="Grigoriev I.V."/>
            <person name="Martin F.M."/>
            <person name="Hacquard S."/>
        </authorList>
    </citation>
    <scope>NUCLEOTIDE SEQUENCE</scope>
    <source>
        <strain evidence="5">MPI-CAGE-CH-0243</strain>
    </source>
</reference>
<dbReference type="InterPro" id="IPR010987">
    <property type="entry name" value="Glutathione-S-Trfase_C-like"/>
</dbReference>
<dbReference type="AlphaFoldDB" id="A0A9P9IHS0"/>
<dbReference type="PROSITE" id="PS50405">
    <property type="entry name" value="GST_CTER"/>
    <property type="match status" value="1"/>
</dbReference>
<dbReference type="EMBL" id="JAGMWT010000010">
    <property type="protein sequence ID" value="KAH7121081.1"/>
    <property type="molecule type" value="Genomic_DNA"/>
</dbReference>
<dbReference type="SFLD" id="SFLDS00019">
    <property type="entry name" value="Glutathione_Transferase_(cytos"/>
    <property type="match status" value="1"/>
</dbReference>
<dbReference type="SUPFAM" id="SSF47616">
    <property type="entry name" value="GST C-terminal domain-like"/>
    <property type="match status" value="1"/>
</dbReference>
<dbReference type="SFLD" id="SFLDG00358">
    <property type="entry name" value="Main_(cytGST)"/>
    <property type="match status" value="1"/>
</dbReference>
<comment type="caution">
    <text evidence="5">The sequence shown here is derived from an EMBL/GenBank/DDBJ whole genome shotgun (WGS) entry which is preliminary data.</text>
</comment>
<dbReference type="CDD" id="cd03048">
    <property type="entry name" value="GST_N_Ure2p_like"/>
    <property type="match status" value="1"/>
</dbReference>
<keyword evidence="5" id="KW-0808">Transferase</keyword>
<dbReference type="OrthoDB" id="422574at2759"/>
<dbReference type="Proteomes" id="UP000700596">
    <property type="component" value="Unassembled WGS sequence"/>
</dbReference>
<evidence type="ECO:0000313" key="6">
    <source>
        <dbReference type="Proteomes" id="UP000700596"/>
    </source>
</evidence>
<dbReference type="GO" id="GO:0016740">
    <property type="term" value="F:transferase activity"/>
    <property type="evidence" value="ECO:0007669"/>
    <property type="project" value="UniProtKB-KW"/>
</dbReference>
<dbReference type="SUPFAM" id="SSF52833">
    <property type="entry name" value="Thioredoxin-like"/>
    <property type="match status" value="1"/>
</dbReference>
<dbReference type="Pfam" id="PF02798">
    <property type="entry name" value="GST_N"/>
    <property type="match status" value="1"/>
</dbReference>
<dbReference type="PANTHER" id="PTHR44051">
    <property type="entry name" value="GLUTATHIONE S-TRANSFERASE-RELATED"/>
    <property type="match status" value="1"/>
</dbReference>
<dbReference type="InterPro" id="IPR004045">
    <property type="entry name" value="Glutathione_S-Trfase_N"/>
</dbReference>
<gene>
    <name evidence="5" type="ORF">B0J11DRAFT_533310</name>
</gene>
<protein>
    <submittedName>
        <fullName evidence="5">Glutathione transferase 2</fullName>
    </submittedName>
</protein>
<name>A0A9P9IHS0_9PLEO</name>
<feature type="domain" description="GST C-terminal" evidence="4">
    <location>
        <begin position="92"/>
        <end position="230"/>
    </location>
</feature>
<dbReference type="Gene3D" id="1.20.1050.130">
    <property type="match status" value="1"/>
</dbReference>
<dbReference type="PROSITE" id="PS50404">
    <property type="entry name" value="GST_NTER"/>
    <property type="match status" value="1"/>
</dbReference>
<dbReference type="InterPro" id="IPR036249">
    <property type="entry name" value="Thioredoxin-like_sf"/>
</dbReference>
<dbReference type="InterPro" id="IPR040079">
    <property type="entry name" value="Glutathione_S-Trfase"/>
</dbReference>
<proteinExistence type="inferred from homology"/>
<evidence type="ECO:0000256" key="1">
    <source>
        <dbReference type="ARBA" id="ARBA00007409"/>
    </source>
</evidence>
<dbReference type="Pfam" id="PF00043">
    <property type="entry name" value="GST_C"/>
    <property type="match status" value="1"/>
</dbReference>